<dbReference type="SUPFAM" id="SSF51419">
    <property type="entry name" value="PLP-binding barrel"/>
    <property type="match status" value="1"/>
</dbReference>
<evidence type="ECO:0000313" key="6">
    <source>
        <dbReference type="Proteomes" id="UP000662200"/>
    </source>
</evidence>
<dbReference type="Pfam" id="PF02784">
    <property type="entry name" value="Orn_Arg_deC_N"/>
    <property type="match status" value="1"/>
</dbReference>
<dbReference type="InterPro" id="IPR022644">
    <property type="entry name" value="De-COase2_N"/>
</dbReference>
<proteinExistence type="predicted"/>
<dbReference type="Proteomes" id="UP000662200">
    <property type="component" value="Unassembled WGS sequence"/>
</dbReference>
<feature type="modified residue" description="N6-(pyridoxal phosphate)lysine" evidence="3">
    <location>
        <position position="72"/>
    </location>
</feature>
<dbReference type="InterPro" id="IPR000183">
    <property type="entry name" value="Orn/DAP/Arg_de-COase"/>
</dbReference>
<dbReference type="AlphaFoldDB" id="A0A8J3BHN5"/>
<dbReference type="EMBL" id="BMQC01000003">
    <property type="protein sequence ID" value="GGK20311.1"/>
    <property type="molecule type" value="Genomic_DNA"/>
</dbReference>
<keyword evidence="2 3" id="KW-0663">Pyridoxal phosphate</keyword>
<dbReference type="PANTHER" id="PTHR43727:SF2">
    <property type="entry name" value="GROUP IV DECARBOXYLASE"/>
    <property type="match status" value="1"/>
</dbReference>
<comment type="caution">
    <text evidence="5">The sequence shown here is derived from an EMBL/GenBank/DDBJ whole genome shotgun (WGS) entry which is preliminary data.</text>
</comment>
<dbReference type="GO" id="GO:0009089">
    <property type="term" value="P:lysine biosynthetic process via diaminopimelate"/>
    <property type="evidence" value="ECO:0007669"/>
    <property type="project" value="TreeGrafter"/>
</dbReference>
<reference evidence="5" key="1">
    <citation type="journal article" date="2014" name="Int. J. Syst. Evol. Microbiol.">
        <title>Complete genome sequence of Corynebacterium casei LMG S-19264T (=DSM 44701T), isolated from a smear-ripened cheese.</title>
        <authorList>
            <consortium name="US DOE Joint Genome Institute (JGI-PGF)"/>
            <person name="Walter F."/>
            <person name="Albersmeier A."/>
            <person name="Kalinowski J."/>
            <person name="Ruckert C."/>
        </authorList>
    </citation>
    <scope>NUCLEOTIDE SEQUENCE</scope>
    <source>
        <strain evidence="5">JCM 3091</strain>
    </source>
</reference>
<protein>
    <recommendedName>
        <fullName evidence="4">Orn/DAP/Arg decarboxylase 2 N-terminal domain-containing protein</fullName>
    </recommendedName>
</protein>
<dbReference type="GO" id="GO:0008836">
    <property type="term" value="F:diaminopimelate decarboxylase activity"/>
    <property type="evidence" value="ECO:0007669"/>
    <property type="project" value="TreeGrafter"/>
</dbReference>
<feature type="domain" description="Orn/DAP/Arg decarboxylase 2 N-terminal" evidence="4">
    <location>
        <begin position="59"/>
        <end position="245"/>
    </location>
</feature>
<organism evidence="5 6">
    <name type="scientific">Pilimelia terevasa</name>
    <dbReference type="NCBI Taxonomy" id="53372"/>
    <lineage>
        <taxon>Bacteria</taxon>
        <taxon>Bacillati</taxon>
        <taxon>Actinomycetota</taxon>
        <taxon>Actinomycetes</taxon>
        <taxon>Micromonosporales</taxon>
        <taxon>Micromonosporaceae</taxon>
        <taxon>Pilimelia</taxon>
    </lineage>
</organism>
<evidence type="ECO:0000256" key="1">
    <source>
        <dbReference type="ARBA" id="ARBA00001933"/>
    </source>
</evidence>
<evidence type="ECO:0000259" key="4">
    <source>
        <dbReference type="Pfam" id="PF02784"/>
    </source>
</evidence>
<evidence type="ECO:0000256" key="2">
    <source>
        <dbReference type="ARBA" id="ARBA00022898"/>
    </source>
</evidence>
<name>A0A8J3BHN5_9ACTN</name>
<dbReference type="PRINTS" id="PR01179">
    <property type="entry name" value="ODADCRBXLASE"/>
</dbReference>
<sequence length="452" mass="48836">MTTSVPFALTALQHPAVSALLDAERALLESLVDGLGSPLHVVLPEIFEENVAALQATLHDVGVDADILFAKKANKADCYARSAASLGIGIDVASAPELIRALSGGVPGDRIGVSGPEKDDTLHALAVQHGCLVAVDSLGELRRLARTATRARTRVRVLLRSRVASQPRSRFGMAAEERHAAVLCAAGAEFVELRGFSFHLTGYCAAERAVAADELIDQCLDARRRGAPSAALVDIGGGLPVRYVDPPLWDAFVRQNEPTHYHADKTFEGFYPYGGQSANEALRAVFTQPVNGRESLSARAAREDIRFIIEPGRAALDQAGFTLYRVQQVDDRRDTDGYAIVTVAGSSFSLSEQWFNSDYLPDPVPLSVRPDADALFPACVAGSTCLENDLVTWRKVGFPRPVYRGDHLVYLNTAGYQMDSNESPFHDAPLPLKVVLRLGAAGTAPRWQLDRI</sequence>
<reference evidence="5" key="2">
    <citation type="submission" date="2020-09" db="EMBL/GenBank/DDBJ databases">
        <authorList>
            <person name="Sun Q."/>
            <person name="Ohkuma M."/>
        </authorList>
    </citation>
    <scope>NUCLEOTIDE SEQUENCE</scope>
    <source>
        <strain evidence="5">JCM 3091</strain>
    </source>
</reference>
<evidence type="ECO:0000256" key="3">
    <source>
        <dbReference type="PIRSR" id="PIRSR600183-50"/>
    </source>
</evidence>
<evidence type="ECO:0000313" key="5">
    <source>
        <dbReference type="EMBL" id="GGK20311.1"/>
    </source>
</evidence>
<dbReference type="InterPro" id="IPR009006">
    <property type="entry name" value="Ala_racemase/Decarboxylase_C"/>
</dbReference>
<comment type="cofactor">
    <cofactor evidence="1 3">
        <name>pyridoxal 5'-phosphate</name>
        <dbReference type="ChEBI" id="CHEBI:597326"/>
    </cofactor>
</comment>
<gene>
    <name evidence="5" type="ORF">GCM10010124_11170</name>
</gene>
<accession>A0A8J3BHN5</accession>
<feature type="active site" description="Proton donor" evidence="3">
    <location>
        <position position="385"/>
    </location>
</feature>
<dbReference type="Gene3D" id="2.40.37.10">
    <property type="entry name" value="Lyase, Ornithine Decarboxylase, Chain A, domain 1"/>
    <property type="match status" value="1"/>
</dbReference>
<dbReference type="RefSeq" id="WP_189113115.1">
    <property type="nucleotide sequence ID" value="NZ_BMQC01000003.1"/>
</dbReference>
<dbReference type="SUPFAM" id="SSF50621">
    <property type="entry name" value="Alanine racemase C-terminal domain-like"/>
    <property type="match status" value="1"/>
</dbReference>
<dbReference type="InterPro" id="IPR029066">
    <property type="entry name" value="PLP-binding_barrel"/>
</dbReference>
<keyword evidence="6" id="KW-1185">Reference proteome</keyword>
<dbReference type="PANTHER" id="PTHR43727">
    <property type="entry name" value="DIAMINOPIMELATE DECARBOXYLASE"/>
    <property type="match status" value="1"/>
</dbReference>
<dbReference type="Gene3D" id="3.20.20.10">
    <property type="entry name" value="Alanine racemase"/>
    <property type="match status" value="1"/>
</dbReference>